<evidence type="ECO:0000256" key="1">
    <source>
        <dbReference type="ARBA" id="ARBA00004123"/>
    </source>
</evidence>
<dbReference type="InterPro" id="IPR016177">
    <property type="entry name" value="DNA-bd_dom_sf"/>
</dbReference>
<dbReference type="InterPro" id="IPR036955">
    <property type="entry name" value="AP2/ERF_dom_sf"/>
</dbReference>
<dbReference type="PROSITE" id="PS51032">
    <property type="entry name" value="AP2_ERF"/>
    <property type="match status" value="1"/>
</dbReference>
<dbReference type="EMBL" id="CM026421">
    <property type="protein sequence ID" value="KAG0592707.1"/>
    <property type="molecule type" value="Genomic_DNA"/>
</dbReference>
<evidence type="ECO:0000256" key="2">
    <source>
        <dbReference type="ARBA" id="ARBA00023015"/>
    </source>
</evidence>
<dbReference type="CDD" id="cd00018">
    <property type="entry name" value="AP2"/>
    <property type="match status" value="1"/>
</dbReference>
<dbReference type="Pfam" id="PF00847">
    <property type="entry name" value="AP2"/>
    <property type="match status" value="1"/>
</dbReference>
<dbReference type="InterPro" id="IPR001471">
    <property type="entry name" value="AP2/ERF_dom"/>
</dbReference>
<feature type="domain" description="AP2/ERF" evidence="7">
    <location>
        <begin position="313"/>
        <end position="370"/>
    </location>
</feature>
<evidence type="ECO:0000256" key="6">
    <source>
        <dbReference type="SAM" id="MobiDB-lite"/>
    </source>
</evidence>
<protein>
    <recommendedName>
        <fullName evidence="7">AP2/ERF domain-containing protein</fullName>
    </recommendedName>
</protein>
<dbReference type="FunFam" id="3.30.730.10:FF:000001">
    <property type="entry name" value="Ethylene-responsive transcription factor 2"/>
    <property type="match status" value="1"/>
</dbReference>
<comment type="caution">
    <text evidence="8">The sequence shown here is derived from an EMBL/GenBank/DDBJ whole genome shotgun (WGS) entry which is preliminary data.</text>
</comment>
<keyword evidence="9" id="KW-1185">Reference proteome</keyword>
<dbReference type="GO" id="GO:0003700">
    <property type="term" value="F:DNA-binding transcription factor activity"/>
    <property type="evidence" value="ECO:0007669"/>
    <property type="project" value="InterPro"/>
</dbReference>
<dbReference type="PANTHER" id="PTHR31677">
    <property type="entry name" value="AP2 DOMAIN CLASS TRANSCRIPTION FACTOR"/>
    <property type="match status" value="1"/>
</dbReference>
<organism evidence="8 9">
    <name type="scientific">Ceratodon purpureus</name>
    <name type="common">Fire moss</name>
    <name type="synonym">Dicranum purpureum</name>
    <dbReference type="NCBI Taxonomy" id="3225"/>
    <lineage>
        <taxon>Eukaryota</taxon>
        <taxon>Viridiplantae</taxon>
        <taxon>Streptophyta</taxon>
        <taxon>Embryophyta</taxon>
        <taxon>Bryophyta</taxon>
        <taxon>Bryophytina</taxon>
        <taxon>Bryopsida</taxon>
        <taxon>Dicranidae</taxon>
        <taxon>Pseudoditrichales</taxon>
        <taxon>Ditrichaceae</taxon>
        <taxon>Ceratodon</taxon>
    </lineage>
</organism>
<name>A0A8T0JAD0_CERPU</name>
<dbReference type="SUPFAM" id="SSF54171">
    <property type="entry name" value="DNA-binding domain"/>
    <property type="match status" value="1"/>
</dbReference>
<dbReference type="GO" id="GO:0005634">
    <property type="term" value="C:nucleus"/>
    <property type="evidence" value="ECO:0007669"/>
    <property type="project" value="UniProtKB-SubCell"/>
</dbReference>
<reference evidence="8" key="1">
    <citation type="submission" date="2020-06" db="EMBL/GenBank/DDBJ databases">
        <title>WGS assembly of Ceratodon purpureus strain R40.</title>
        <authorList>
            <person name="Carey S.B."/>
            <person name="Jenkins J."/>
            <person name="Shu S."/>
            <person name="Lovell J.T."/>
            <person name="Sreedasyam A."/>
            <person name="Maumus F."/>
            <person name="Tiley G.P."/>
            <person name="Fernandez-Pozo N."/>
            <person name="Barry K."/>
            <person name="Chen C."/>
            <person name="Wang M."/>
            <person name="Lipzen A."/>
            <person name="Daum C."/>
            <person name="Saski C.A."/>
            <person name="Payton A.C."/>
            <person name="Mcbreen J.C."/>
            <person name="Conrad R.E."/>
            <person name="Kollar L.M."/>
            <person name="Olsson S."/>
            <person name="Huttunen S."/>
            <person name="Landis J.B."/>
            <person name="Wickett N.J."/>
            <person name="Johnson M.G."/>
            <person name="Rensing S.A."/>
            <person name="Grimwood J."/>
            <person name="Schmutz J."/>
            <person name="Mcdaniel S.F."/>
        </authorList>
    </citation>
    <scope>NUCLEOTIDE SEQUENCE</scope>
    <source>
        <strain evidence="8">R40</strain>
    </source>
</reference>
<dbReference type="GO" id="GO:0003677">
    <property type="term" value="F:DNA binding"/>
    <property type="evidence" value="ECO:0007669"/>
    <property type="project" value="UniProtKB-KW"/>
</dbReference>
<keyword evidence="2" id="KW-0805">Transcription regulation</keyword>
<feature type="region of interest" description="Disordered" evidence="6">
    <location>
        <begin position="403"/>
        <end position="433"/>
    </location>
</feature>
<keyword evidence="4" id="KW-0804">Transcription</keyword>
<accession>A0A8T0JAD0</accession>
<evidence type="ECO:0000256" key="3">
    <source>
        <dbReference type="ARBA" id="ARBA00023125"/>
    </source>
</evidence>
<keyword evidence="5" id="KW-0539">Nucleus</keyword>
<evidence type="ECO:0000313" key="8">
    <source>
        <dbReference type="EMBL" id="KAG0592707.1"/>
    </source>
</evidence>
<dbReference type="PRINTS" id="PR00367">
    <property type="entry name" value="ETHRSPELEMNT"/>
</dbReference>
<sequence length="540" mass="58965">MALLDMLGGTLLAKRKWHDVAPEYCSPLMKRGKSHGFESRFDELGWTNSCMRCSGPAFHTLCDMCVSPTLEYSSPTGSITSSVENFPISQTQEMQDANRRCNSDQGDQFWSNNLGELSPSFFLAGYGESEPEPLPLPLLFDDQCDSPNSCSSDLDGIAAVVGQTVLFGNNQRAHEVYLDCVPPSTPSVSMRSSWQSSLPVEKADDVHCSVLSLPNSLPSWNFSSLTSQSGEFPNCYMAGSLRSSLDVSNFMPTPDNILKVTKPATDLNKTRFQQEVLNRSIDSLIRHPRVASDVAKGAGKNEKVAAVSATGRTYRGVRKRPWGRWSAEIRDRIGRCRHWLGTFDTAEDAARAYDSAARALRGAKAKTNFAPPPRYDDLRGFKAGAPLLVSQANTCTTQPITRAKTTRRATCTAPRSDSKGKSSSRGAKGNTTKAMVRVSNEVRTSEFMTHPPKKGVPLQSAMTQVGRKPDCGTSSGRSLELDLKLGFCSPKSCSSFESTQESTATYQSPESSFPPVSGLYTSYSLISPDSPPLSCYNPWR</sequence>
<comment type="subcellular location">
    <subcellularLocation>
        <location evidence="1">Nucleus</location>
    </subcellularLocation>
</comment>
<evidence type="ECO:0000256" key="5">
    <source>
        <dbReference type="ARBA" id="ARBA00023242"/>
    </source>
</evidence>
<evidence type="ECO:0000259" key="7">
    <source>
        <dbReference type="PROSITE" id="PS51032"/>
    </source>
</evidence>
<dbReference type="Proteomes" id="UP000822688">
    <property type="component" value="Chromosome 1"/>
</dbReference>
<dbReference type="SMART" id="SM00380">
    <property type="entry name" value="AP2"/>
    <property type="match status" value="1"/>
</dbReference>
<evidence type="ECO:0000256" key="4">
    <source>
        <dbReference type="ARBA" id="ARBA00023163"/>
    </source>
</evidence>
<keyword evidence="3" id="KW-0238">DNA-binding</keyword>
<evidence type="ECO:0000313" key="9">
    <source>
        <dbReference type="Proteomes" id="UP000822688"/>
    </source>
</evidence>
<proteinExistence type="predicted"/>
<dbReference type="AlphaFoldDB" id="A0A8T0JAD0"/>
<dbReference type="Gene3D" id="3.30.730.10">
    <property type="entry name" value="AP2/ERF domain"/>
    <property type="match status" value="1"/>
</dbReference>
<dbReference type="PANTHER" id="PTHR31677:SF75">
    <property type="entry name" value="ETHYLENE-RESPONSIVE TRANSCRIPTION FACTOR ERF084"/>
    <property type="match status" value="1"/>
</dbReference>
<gene>
    <name evidence="8" type="ORF">KC19_1G274800</name>
</gene>